<dbReference type="GO" id="GO:0022857">
    <property type="term" value="F:transmembrane transporter activity"/>
    <property type="evidence" value="ECO:0007669"/>
    <property type="project" value="InterPro"/>
</dbReference>
<dbReference type="GO" id="GO:0016020">
    <property type="term" value="C:membrane"/>
    <property type="evidence" value="ECO:0007669"/>
    <property type="project" value="UniProtKB-SubCell"/>
</dbReference>
<keyword evidence="4 5" id="KW-0472">Membrane</keyword>
<feature type="transmembrane region" description="Helical" evidence="5">
    <location>
        <begin position="158"/>
        <end position="177"/>
    </location>
</feature>
<organism evidence="7 8">
    <name type="scientific">Euphydryas editha</name>
    <name type="common">Edith's checkerspot</name>
    <dbReference type="NCBI Taxonomy" id="104508"/>
    <lineage>
        <taxon>Eukaryota</taxon>
        <taxon>Metazoa</taxon>
        <taxon>Ecdysozoa</taxon>
        <taxon>Arthropoda</taxon>
        <taxon>Hexapoda</taxon>
        <taxon>Insecta</taxon>
        <taxon>Pterygota</taxon>
        <taxon>Neoptera</taxon>
        <taxon>Endopterygota</taxon>
        <taxon>Lepidoptera</taxon>
        <taxon>Glossata</taxon>
        <taxon>Ditrysia</taxon>
        <taxon>Papilionoidea</taxon>
        <taxon>Nymphalidae</taxon>
        <taxon>Nymphalinae</taxon>
        <taxon>Euphydryas</taxon>
    </lineage>
</organism>
<evidence type="ECO:0000256" key="1">
    <source>
        <dbReference type="ARBA" id="ARBA00004141"/>
    </source>
</evidence>
<feature type="transmembrane region" description="Helical" evidence="5">
    <location>
        <begin position="24"/>
        <end position="47"/>
    </location>
</feature>
<comment type="caution">
    <text evidence="7">The sequence shown here is derived from an EMBL/GenBank/DDBJ whole genome shotgun (WGS) entry which is preliminary data.</text>
</comment>
<dbReference type="PANTHER" id="PTHR24064">
    <property type="entry name" value="SOLUTE CARRIER FAMILY 22 MEMBER"/>
    <property type="match status" value="1"/>
</dbReference>
<evidence type="ECO:0000313" key="7">
    <source>
        <dbReference type="EMBL" id="CAH2086335.1"/>
    </source>
</evidence>
<dbReference type="Proteomes" id="UP001153954">
    <property type="component" value="Unassembled WGS sequence"/>
</dbReference>
<feature type="transmembrane region" description="Helical" evidence="5">
    <location>
        <begin position="183"/>
        <end position="207"/>
    </location>
</feature>
<protein>
    <recommendedName>
        <fullName evidence="6">Major facilitator superfamily (MFS) profile domain-containing protein</fullName>
    </recommendedName>
</protein>
<evidence type="ECO:0000256" key="5">
    <source>
        <dbReference type="SAM" id="Phobius"/>
    </source>
</evidence>
<sequence length="543" mass="62447">MYSVYDRALNEIGDDNKYQKRFDVIYHLIFMVFWAMAYMNIILALTITPHECKIPEKPKNISDIEWKIINIPSKEDIKGELKFDSCLIYANSYKNNETKACLEYTYDKTWFEKTVPSEYNWVCDKELYVANIIAYSKIGEVVGSFFFGWFSDVYGRRYTYIISIITLFIGRSMTLVVGNSYVLFSIICLIGFLPSWTAPFTLSAICIEMSSSKRRVAIARLRFISYSVGLVIMSLTYWWIRDWKIFIIVTTLPLLPFVIMSWKMIESPRWLYSQGRVKESLTILKKIAKVNNKNIEADTIRDILITKTVDKSQVFGVLKLFSTRRLALNVISLLVICVFVSLSYTQLLLSSGEKTDGNPFLDFAWQATMEIPSVFIGAWLVDRIGRRYTGMLSIGVTAFTWTSMVIRESSTGGWIRKWWVSSVFSMLARLSTTVAFYLLNLLNMELYPTCLRQTGLALFTVINGLGSSVIPYVMFLGRRYDPRIPALILIVVSLTGVLASFILPETLNAKLPETLEEAQYFGCKNKSYKLKELKPLRQDQHNA</sequence>
<keyword evidence="8" id="KW-1185">Reference proteome</keyword>
<accession>A0AAU9TGX7</accession>
<gene>
    <name evidence="7" type="ORF">EEDITHA_LOCUS2728</name>
</gene>
<feature type="transmembrane region" description="Helical" evidence="5">
    <location>
        <begin position="245"/>
        <end position="265"/>
    </location>
</feature>
<comment type="subcellular location">
    <subcellularLocation>
        <location evidence="1">Membrane</location>
        <topology evidence="1">Multi-pass membrane protein</topology>
    </subcellularLocation>
</comment>
<dbReference type="Pfam" id="PF00083">
    <property type="entry name" value="Sugar_tr"/>
    <property type="match status" value="1"/>
</dbReference>
<evidence type="ECO:0000256" key="4">
    <source>
        <dbReference type="ARBA" id="ARBA00023136"/>
    </source>
</evidence>
<feature type="transmembrane region" description="Helical" evidence="5">
    <location>
        <begin position="364"/>
        <end position="381"/>
    </location>
</feature>
<dbReference type="EMBL" id="CAKOGL010000005">
    <property type="protein sequence ID" value="CAH2086335.1"/>
    <property type="molecule type" value="Genomic_DNA"/>
</dbReference>
<reference evidence="7" key="1">
    <citation type="submission" date="2022-03" db="EMBL/GenBank/DDBJ databases">
        <authorList>
            <person name="Tunstrom K."/>
        </authorList>
    </citation>
    <scope>NUCLEOTIDE SEQUENCE</scope>
</reference>
<keyword evidence="3 5" id="KW-1133">Transmembrane helix</keyword>
<keyword evidence="2 5" id="KW-0812">Transmembrane</keyword>
<dbReference type="AlphaFoldDB" id="A0AAU9TGX7"/>
<proteinExistence type="predicted"/>
<feature type="transmembrane region" description="Helical" evidence="5">
    <location>
        <begin position="326"/>
        <end position="344"/>
    </location>
</feature>
<evidence type="ECO:0000256" key="2">
    <source>
        <dbReference type="ARBA" id="ARBA00022692"/>
    </source>
</evidence>
<dbReference type="PROSITE" id="PS50850">
    <property type="entry name" value="MFS"/>
    <property type="match status" value="1"/>
</dbReference>
<feature type="transmembrane region" description="Helical" evidence="5">
    <location>
        <begin position="219"/>
        <end position="239"/>
    </location>
</feature>
<evidence type="ECO:0000313" key="8">
    <source>
        <dbReference type="Proteomes" id="UP001153954"/>
    </source>
</evidence>
<dbReference type="PROSITE" id="PS00216">
    <property type="entry name" value="SUGAR_TRANSPORT_1"/>
    <property type="match status" value="1"/>
</dbReference>
<feature type="transmembrane region" description="Helical" evidence="5">
    <location>
        <begin position="486"/>
        <end position="503"/>
    </location>
</feature>
<dbReference type="InterPro" id="IPR005829">
    <property type="entry name" value="Sugar_transporter_CS"/>
</dbReference>
<dbReference type="InterPro" id="IPR005828">
    <property type="entry name" value="MFS_sugar_transport-like"/>
</dbReference>
<dbReference type="Gene3D" id="1.20.1250.20">
    <property type="entry name" value="MFS general substrate transporter like domains"/>
    <property type="match status" value="1"/>
</dbReference>
<feature type="transmembrane region" description="Helical" evidence="5">
    <location>
        <begin position="388"/>
        <end position="406"/>
    </location>
</feature>
<evidence type="ECO:0000256" key="3">
    <source>
        <dbReference type="ARBA" id="ARBA00022989"/>
    </source>
</evidence>
<name>A0AAU9TGX7_EUPED</name>
<feature type="transmembrane region" description="Helical" evidence="5">
    <location>
        <begin position="454"/>
        <end position="474"/>
    </location>
</feature>
<evidence type="ECO:0000259" key="6">
    <source>
        <dbReference type="PROSITE" id="PS50850"/>
    </source>
</evidence>
<feature type="domain" description="Major facilitator superfamily (MFS) profile" evidence="6">
    <location>
        <begin position="32"/>
        <end position="508"/>
    </location>
</feature>
<dbReference type="InterPro" id="IPR036259">
    <property type="entry name" value="MFS_trans_sf"/>
</dbReference>
<dbReference type="SUPFAM" id="SSF103473">
    <property type="entry name" value="MFS general substrate transporter"/>
    <property type="match status" value="1"/>
</dbReference>
<dbReference type="InterPro" id="IPR020846">
    <property type="entry name" value="MFS_dom"/>
</dbReference>
<feature type="transmembrane region" description="Helical" evidence="5">
    <location>
        <begin position="418"/>
        <end position="442"/>
    </location>
</feature>